<accession>A0AAN9XLE5</accession>
<protein>
    <submittedName>
        <fullName evidence="1">Uncharacterized protein</fullName>
    </submittedName>
</protein>
<evidence type="ECO:0000313" key="2">
    <source>
        <dbReference type="Proteomes" id="UP001386955"/>
    </source>
</evidence>
<gene>
    <name evidence="1" type="ORF">VNO78_18334</name>
</gene>
<evidence type="ECO:0000313" key="1">
    <source>
        <dbReference type="EMBL" id="KAK7397167.1"/>
    </source>
</evidence>
<dbReference type="AlphaFoldDB" id="A0AAN9XLE5"/>
<dbReference type="Proteomes" id="UP001386955">
    <property type="component" value="Unassembled WGS sequence"/>
</dbReference>
<keyword evidence="2" id="KW-1185">Reference proteome</keyword>
<proteinExistence type="predicted"/>
<dbReference type="EMBL" id="JAYMYS010000004">
    <property type="protein sequence ID" value="KAK7397167.1"/>
    <property type="molecule type" value="Genomic_DNA"/>
</dbReference>
<comment type="caution">
    <text evidence="1">The sequence shown here is derived from an EMBL/GenBank/DDBJ whole genome shotgun (WGS) entry which is preliminary data.</text>
</comment>
<reference evidence="1 2" key="1">
    <citation type="submission" date="2024-01" db="EMBL/GenBank/DDBJ databases">
        <title>The genomes of 5 underutilized Papilionoideae crops provide insights into root nodulation and disease resistanc.</title>
        <authorList>
            <person name="Jiang F."/>
        </authorList>
    </citation>
    <scope>NUCLEOTIDE SEQUENCE [LARGE SCALE GENOMIC DNA]</scope>
    <source>
        <strain evidence="1">DUOXIRENSHENG_FW03</strain>
        <tissue evidence="1">Leaves</tissue>
    </source>
</reference>
<sequence length="112" mass="13189">MIFFHVSNLLGLAYLISDECTLPENMIRDQSMISEGITILELILPPEKENDMSRDPQVMSRVTLLPSKSPSNVGPYAKQSLSRRERRWKWPRHRLQLRLKRRVQISLELFEL</sequence>
<name>A0AAN9XLE5_PSOTE</name>
<organism evidence="1 2">
    <name type="scientific">Psophocarpus tetragonolobus</name>
    <name type="common">Winged bean</name>
    <name type="synonym">Dolichos tetragonolobus</name>
    <dbReference type="NCBI Taxonomy" id="3891"/>
    <lineage>
        <taxon>Eukaryota</taxon>
        <taxon>Viridiplantae</taxon>
        <taxon>Streptophyta</taxon>
        <taxon>Embryophyta</taxon>
        <taxon>Tracheophyta</taxon>
        <taxon>Spermatophyta</taxon>
        <taxon>Magnoliopsida</taxon>
        <taxon>eudicotyledons</taxon>
        <taxon>Gunneridae</taxon>
        <taxon>Pentapetalae</taxon>
        <taxon>rosids</taxon>
        <taxon>fabids</taxon>
        <taxon>Fabales</taxon>
        <taxon>Fabaceae</taxon>
        <taxon>Papilionoideae</taxon>
        <taxon>50 kb inversion clade</taxon>
        <taxon>NPAAA clade</taxon>
        <taxon>indigoferoid/millettioid clade</taxon>
        <taxon>Phaseoleae</taxon>
        <taxon>Psophocarpus</taxon>
    </lineage>
</organism>